<dbReference type="AlphaFoldDB" id="A0A8S9G9K7"/>
<name>A0A8S9G9K7_BRACR</name>
<evidence type="ECO:0000256" key="1">
    <source>
        <dbReference type="SAM" id="MobiDB-lite"/>
    </source>
</evidence>
<reference evidence="2" key="1">
    <citation type="submission" date="2019-12" db="EMBL/GenBank/DDBJ databases">
        <title>Genome sequencing and annotation of Brassica cretica.</title>
        <authorList>
            <person name="Studholme D.J."/>
            <person name="Sarris P.F."/>
        </authorList>
    </citation>
    <scope>NUCLEOTIDE SEQUENCE</scope>
    <source>
        <strain evidence="2">PFS-001/15</strain>
        <tissue evidence="2">Leaf</tissue>
    </source>
</reference>
<feature type="region of interest" description="Disordered" evidence="1">
    <location>
        <begin position="41"/>
        <end position="64"/>
    </location>
</feature>
<evidence type="ECO:0000313" key="3">
    <source>
        <dbReference type="Proteomes" id="UP000712281"/>
    </source>
</evidence>
<dbReference type="Proteomes" id="UP000712281">
    <property type="component" value="Unassembled WGS sequence"/>
</dbReference>
<dbReference type="EMBL" id="QGKW02002005">
    <property type="protein sequence ID" value="KAF2541028.1"/>
    <property type="molecule type" value="Genomic_DNA"/>
</dbReference>
<gene>
    <name evidence="2" type="ORF">F2Q68_00032545</name>
</gene>
<organism evidence="2 3">
    <name type="scientific">Brassica cretica</name>
    <name type="common">Mustard</name>
    <dbReference type="NCBI Taxonomy" id="69181"/>
    <lineage>
        <taxon>Eukaryota</taxon>
        <taxon>Viridiplantae</taxon>
        <taxon>Streptophyta</taxon>
        <taxon>Embryophyta</taxon>
        <taxon>Tracheophyta</taxon>
        <taxon>Spermatophyta</taxon>
        <taxon>Magnoliopsida</taxon>
        <taxon>eudicotyledons</taxon>
        <taxon>Gunneridae</taxon>
        <taxon>Pentapetalae</taxon>
        <taxon>rosids</taxon>
        <taxon>malvids</taxon>
        <taxon>Brassicales</taxon>
        <taxon>Brassicaceae</taxon>
        <taxon>Brassiceae</taxon>
        <taxon>Brassica</taxon>
    </lineage>
</organism>
<comment type="caution">
    <text evidence="2">The sequence shown here is derived from an EMBL/GenBank/DDBJ whole genome shotgun (WGS) entry which is preliminary data.</text>
</comment>
<evidence type="ECO:0000313" key="2">
    <source>
        <dbReference type="EMBL" id="KAF2541028.1"/>
    </source>
</evidence>
<protein>
    <submittedName>
        <fullName evidence="2">Uncharacterized protein</fullName>
    </submittedName>
</protein>
<sequence length="64" mass="7292">MTSRRLAILISNQKMTPDLSIPKTRIKGELRNKMTMVKKMRTSYPGKEPHTCKTATEGLKKKTS</sequence>
<accession>A0A8S9G9K7</accession>
<proteinExistence type="predicted"/>